<feature type="compositionally biased region" description="Basic and acidic residues" evidence="1">
    <location>
        <begin position="53"/>
        <end position="67"/>
    </location>
</feature>
<dbReference type="EMBL" id="JAVDXW010000001">
    <property type="protein sequence ID" value="MDR7300819.1"/>
    <property type="molecule type" value="Genomic_DNA"/>
</dbReference>
<keyword evidence="3" id="KW-1185">Reference proteome</keyword>
<dbReference type="AlphaFoldDB" id="A0AAE4CKJ8"/>
<dbReference type="Proteomes" id="UP001180845">
    <property type="component" value="Unassembled WGS sequence"/>
</dbReference>
<name>A0AAE4CKJ8_9ACTN</name>
<evidence type="ECO:0000313" key="2">
    <source>
        <dbReference type="EMBL" id="MDR7300819.1"/>
    </source>
</evidence>
<accession>A0AAE4CKJ8</accession>
<evidence type="ECO:0000313" key="3">
    <source>
        <dbReference type="Proteomes" id="UP001180845"/>
    </source>
</evidence>
<organism evidence="2 3">
    <name type="scientific">Haloactinomyces albus</name>
    <dbReference type="NCBI Taxonomy" id="1352928"/>
    <lineage>
        <taxon>Bacteria</taxon>
        <taxon>Bacillati</taxon>
        <taxon>Actinomycetota</taxon>
        <taxon>Actinomycetes</taxon>
        <taxon>Actinopolysporales</taxon>
        <taxon>Actinopolysporaceae</taxon>
        <taxon>Haloactinomyces</taxon>
    </lineage>
</organism>
<sequence length="203" mass="21524">MPIRTHRGRAAVYRRLWGWPLRSPKHLIAAVLGLIVIASAVGLLLPEPPPGEARVREGRAPGYREDTGTGAVTGTGTRTGVDEEGSPPSISVPRKPPPSAPPDPAGVSVVGTWGKQWVKHSPETDSGEWLERLRPYTTAEFSTVLATVNPANVAATKVTGEPEATTSTATSMQVRLPTDAGALRVRVVKTPDGWRVAGYEKAA</sequence>
<comment type="caution">
    <text evidence="2">The sequence shown here is derived from an EMBL/GenBank/DDBJ whole genome shotgun (WGS) entry which is preliminary data.</text>
</comment>
<gene>
    <name evidence="2" type="ORF">JOF55_001000</name>
</gene>
<protein>
    <submittedName>
        <fullName evidence="2">Uncharacterized protein</fullName>
    </submittedName>
</protein>
<proteinExistence type="predicted"/>
<dbReference type="RefSeq" id="WP_310270236.1">
    <property type="nucleotide sequence ID" value="NZ_JAVDXW010000001.1"/>
</dbReference>
<reference evidence="2" key="1">
    <citation type="submission" date="2023-07" db="EMBL/GenBank/DDBJ databases">
        <title>Sequencing the genomes of 1000 actinobacteria strains.</title>
        <authorList>
            <person name="Klenk H.-P."/>
        </authorList>
    </citation>
    <scope>NUCLEOTIDE SEQUENCE</scope>
    <source>
        <strain evidence="2">DSM 45977</strain>
    </source>
</reference>
<feature type="region of interest" description="Disordered" evidence="1">
    <location>
        <begin position="46"/>
        <end position="106"/>
    </location>
</feature>
<evidence type="ECO:0000256" key="1">
    <source>
        <dbReference type="SAM" id="MobiDB-lite"/>
    </source>
</evidence>
<feature type="compositionally biased region" description="Pro residues" evidence="1">
    <location>
        <begin position="94"/>
        <end position="104"/>
    </location>
</feature>
<feature type="compositionally biased region" description="Low complexity" evidence="1">
    <location>
        <begin position="68"/>
        <end position="79"/>
    </location>
</feature>